<dbReference type="InterPro" id="IPR009057">
    <property type="entry name" value="Homeodomain-like_sf"/>
</dbReference>
<dbReference type="PROSITE" id="PS01124">
    <property type="entry name" value="HTH_ARAC_FAMILY_2"/>
    <property type="match status" value="1"/>
</dbReference>
<dbReference type="InterPro" id="IPR003313">
    <property type="entry name" value="AraC-bd"/>
</dbReference>
<dbReference type="InterPro" id="IPR014710">
    <property type="entry name" value="RmlC-like_jellyroll"/>
</dbReference>
<dbReference type="PANTHER" id="PTHR43280:SF2">
    <property type="entry name" value="HTH-TYPE TRANSCRIPTIONAL REGULATOR EXSA"/>
    <property type="match status" value="1"/>
</dbReference>
<dbReference type="PANTHER" id="PTHR43280">
    <property type="entry name" value="ARAC-FAMILY TRANSCRIPTIONAL REGULATOR"/>
    <property type="match status" value="1"/>
</dbReference>
<organism evidence="5 6">
    <name type="scientific">Halalkalibacter kiskunsagensis</name>
    <dbReference type="NCBI Taxonomy" id="1548599"/>
    <lineage>
        <taxon>Bacteria</taxon>
        <taxon>Bacillati</taxon>
        <taxon>Bacillota</taxon>
        <taxon>Bacilli</taxon>
        <taxon>Bacillales</taxon>
        <taxon>Bacillaceae</taxon>
        <taxon>Halalkalibacter</taxon>
    </lineage>
</organism>
<dbReference type="PROSITE" id="PS00041">
    <property type="entry name" value="HTH_ARAC_FAMILY_1"/>
    <property type="match status" value="1"/>
</dbReference>
<dbReference type="InterPro" id="IPR018062">
    <property type="entry name" value="HTH_AraC-typ_CS"/>
</dbReference>
<dbReference type="Gene3D" id="2.60.120.10">
    <property type="entry name" value="Jelly Rolls"/>
    <property type="match status" value="1"/>
</dbReference>
<dbReference type="InterPro" id="IPR037923">
    <property type="entry name" value="HTH-like"/>
</dbReference>
<accession>A0ABV6KI72</accession>
<evidence type="ECO:0000313" key="5">
    <source>
        <dbReference type="EMBL" id="MFC0473016.1"/>
    </source>
</evidence>
<dbReference type="SUPFAM" id="SSF46689">
    <property type="entry name" value="Homeodomain-like"/>
    <property type="match status" value="2"/>
</dbReference>
<evidence type="ECO:0000256" key="2">
    <source>
        <dbReference type="ARBA" id="ARBA00023125"/>
    </source>
</evidence>
<keyword evidence="2" id="KW-0238">DNA-binding</keyword>
<dbReference type="SMART" id="SM00342">
    <property type="entry name" value="HTH_ARAC"/>
    <property type="match status" value="1"/>
</dbReference>
<comment type="caution">
    <text evidence="5">The sequence shown here is derived from an EMBL/GenBank/DDBJ whole genome shotgun (WGS) entry which is preliminary data.</text>
</comment>
<dbReference type="Pfam" id="PF12833">
    <property type="entry name" value="HTH_18"/>
    <property type="match status" value="1"/>
</dbReference>
<dbReference type="Proteomes" id="UP001589838">
    <property type="component" value="Unassembled WGS sequence"/>
</dbReference>
<keyword evidence="1" id="KW-0805">Transcription regulation</keyword>
<evidence type="ECO:0000256" key="3">
    <source>
        <dbReference type="ARBA" id="ARBA00023163"/>
    </source>
</evidence>
<dbReference type="Gene3D" id="1.10.10.60">
    <property type="entry name" value="Homeodomain-like"/>
    <property type="match status" value="2"/>
</dbReference>
<evidence type="ECO:0000256" key="1">
    <source>
        <dbReference type="ARBA" id="ARBA00023015"/>
    </source>
</evidence>
<gene>
    <name evidence="5" type="ORF">ACFFHM_21610</name>
</gene>
<reference evidence="5 6" key="1">
    <citation type="submission" date="2024-09" db="EMBL/GenBank/DDBJ databases">
        <authorList>
            <person name="Sun Q."/>
            <person name="Mori K."/>
        </authorList>
    </citation>
    <scope>NUCLEOTIDE SEQUENCE [LARGE SCALE GENOMIC DNA]</scope>
    <source>
        <strain evidence="5 6">NCAIM B.02610</strain>
    </source>
</reference>
<protein>
    <submittedName>
        <fullName evidence="5">AraC family transcriptional regulator</fullName>
    </submittedName>
</protein>
<dbReference type="EMBL" id="JBHLUX010000090">
    <property type="protein sequence ID" value="MFC0473016.1"/>
    <property type="molecule type" value="Genomic_DNA"/>
</dbReference>
<dbReference type="RefSeq" id="WP_335961200.1">
    <property type="nucleotide sequence ID" value="NZ_JAXBLX010000015.1"/>
</dbReference>
<proteinExistence type="predicted"/>
<evidence type="ECO:0000259" key="4">
    <source>
        <dbReference type="PROSITE" id="PS01124"/>
    </source>
</evidence>
<sequence length="272" mass="31636">MTFRPIQLPSYGIFLFENKHKENDVIHEHHHPVHQILYVLEGQGQIIVDGKSHDVLQDHTVVLAPYSKHSIISDSSLTMLVLAFDENVHDSAIQNELIHGFFKKSFFLIPNPIVSSELRQLLRKMLFEQSNHSTIQGSAMKIYLLQLLLMIGRSQETPQHTDTNSIRAERVKQFIETLYFEPLTVESISSRMGISTRYLNSIFKDQYQLTPMQYLTEVRIKHAKKLLEESDKEIVTICFEVGYETLSTFYRTFKKIVNVSPNQYRQLHISTN</sequence>
<name>A0ABV6KI72_9BACI</name>
<keyword evidence="6" id="KW-1185">Reference proteome</keyword>
<dbReference type="Pfam" id="PF02311">
    <property type="entry name" value="AraC_binding"/>
    <property type="match status" value="1"/>
</dbReference>
<dbReference type="InterPro" id="IPR018060">
    <property type="entry name" value="HTH_AraC"/>
</dbReference>
<dbReference type="SUPFAM" id="SSF51215">
    <property type="entry name" value="Regulatory protein AraC"/>
    <property type="match status" value="1"/>
</dbReference>
<keyword evidence="3" id="KW-0804">Transcription</keyword>
<feature type="domain" description="HTH araC/xylS-type" evidence="4">
    <location>
        <begin position="169"/>
        <end position="267"/>
    </location>
</feature>
<evidence type="ECO:0000313" key="6">
    <source>
        <dbReference type="Proteomes" id="UP001589838"/>
    </source>
</evidence>